<dbReference type="Proteomes" id="UP000603912">
    <property type="component" value="Unassembled WGS sequence"/>
</dbReference>
<gene>
    <name evidence="4" type="ORF">GCM10007036_44350</name>
</gene>
<dbReference type="RefSeq" id="WP_188519989.1">
    <property type="nucleotide sequence ID" value="NZ_BMES01000003.1"/>
</dbReference>
<name>A0A917IAB1_9HYPH</name>
<evidence type="ECO:0000256" key="1">
    <source>
        <dbReference type="ARBA" id="ARBA00022553"/>
    </source>
</evidence>
<dbReference type="PANTHER" id="PTHR44591:SF21">
    <property type="entry name" value="TWO-COMPONENT RESPONSE REGULATOR"/>
    <property type="match status" value="1"/>
</dbReference>
<organism evidence="4 5">
    <name type="scientific">Alsobacter metallidurans</name>
    <dbReference type="NCBI Taxonomy" id="340221"/>
    <lineage>
        <taxon>Bacteria</taxon>
        <taxon>Pseudomonadati</taxon>
        <taxon>Pseudomonadota</taxon>
        <taxon>Alphaproteobacteria</taxon>
        <taxon>Hyphomicrobiales</taxon>
        <taxon>Alsobacteraceae</taxon>
        <taxon>Alsobacter</taxon>
    </lineage>
</organism>
<dbReference type="SMART" id="SM00448">
    <property type="entry name" value="REC"/>
    <property type="match status" value="1"/>
</dbReference>
<protein>
    <submittedName>
        <fullName evidence="4">Two-component system response regulator</fullName>
    </submittedName>
</protein>
<proteinExistence type="predicted"/>
<dbReference type="PANTHER" id="PTHR44591">
    <property type="entry name" value="STRESS RESPONSE REGULATOR PROTEIN 1"/>
    <property type="match status" value="1"/>
</dbReference>
<dbReference type="PROSITE" id="PS50110">
    <property type="entry name" value="RESPONSE_REGULATORY"/>
    <property type="match status" value="1"/>
</dbReference>
<dbReference type="InterPro" id="IPR001789">
    <property type="entry name" value="Sig_transdc_resp-reg_receiver"/>
</dbReference>
<dbReference type="Pfam" id="PF00072">
    <property type="entry name" value="Response_reg"/>
    <property type="match status" value="1"/>
</dbReference>
<evidence type="ECO:0000313" key="5">
    <source>
        <dbReference type="Proteomes" id="UP000603912"/>
    </source>
</evidence>
<feature type="domain" description="Response regulatory" evidence="3">
    <location>
        <begin position="23"/>
        <end position="135"/>
    </location>
</feature>
<reference evidence="4" key="2">
    <citation type="submission" date="2020-09" db="EMBL/GenBank/DDBJ databases">
        <authorList>
            <person name="Sun Q."/>
            <person name="Zhou Y."/>
        </authorList>
    </citation>
    <scope>NUCLEOTIDE SEQUENCE</scope>
    <source>
        <strain evidence="4">CGMCC 1.12214</strain>
    </source>
</reference>
<reference evidence="4" key="1">
    <citation type="journal article" date="2014" name="Int. J. Syst. Evol. Microbiol.">
        <title>Complete genome sequence of Corynebacterium casei LMG S-19264T (=DSM 44701T), isolated from a smear-ripened cheese.</title>
        <authorList>
            <consortium name="US DOE Joint Genome Institute (JGI-PGF)"/>
            <person name="Walter F."/>
            <person name="Albersmeier A."/>
            <person name="Kalinowski J."/>
            <person name="Ruckert C."/>
        </authorList>
    </citation>
    <scope>NUCLEOTIDE SEQUENCE</scope>
    <source>
        <strain evidence="4">CGMCC 1.12214</strain>
    </source>
</reference>
<keyword evidence="5" id="KW-1185">Reference proteome</keyword>
<keyword evidence="1 2" id="KW-0597">Phosphoprotein</keyword>
<dbReference type="AlphaFoldDB" id="A0A917IAB1"/>
<comment type="caution">
    <text evidence="4">The sequence shown here is derived from an EMBL/GenBank/DDBJ whole genome shotgun (WGS) entry which is preliminary data.</text>
</comment>
<dbReference type="InterPro" id="IPR050595">
    <property type="entry name" value="Bact_response_regulator"/>
</dbReference>
<dbReference type="EMBL" id="BMES01000003">
    <property type="protein sequence ID" value="GGH32464.1"/>
    <property type="molecule type" value="Genomic_DNA"/>
</dbReference>
<dbReference type="InterPro" id="IPR011006">
    <property type="entry name" value="CheY-like_superfamily"/>
</dbReference>
<dbReference type="SUPFAM" id="SSF52172">
    <property type="entry name" value="CheY-like"/>
    <property type="match status" value="1"/>
</dbReference>
<evidence type="ECO:0000259" key="3">
    <source>
        <dbReference type="PROSITE" id="PS50110"/>
    </source>
</evidence>
<dbReference type="GO" id="GO:0000160">
    <property type="term" value="P:phosphorelay signal transduction system"/>
    <property type="evidence" value="ECO:0007669"/>
    <property type="project" value="InterPro"/>
</dbReference>
<dbReference type="Gene3D" id="3.40.50.2300">
    <property type="match status" value="1"/>
</dbReference>
<evidence type="ECO:0000313" key="4">
    <source>
        <dbReference type="EMBL" id="GGH32464.1"/>
    </source>
</evidence>
<accession>A0A917IAB1</accession>
<evidence type="ECO:0000256" key="2">
    <source>
        <dbReference type="PROSITE-ProRule" id="PRU00169"/>
    </source>
</evidence>
<sequence>MIAFHRPTASAPAGMAGFSEPRRVLLVEDQDLLRWMAGEILADEGYAVTEAADAATAVELLSQHSFDLLVTDLDLGPGPDGYELARAARLVQPDLAIVYASGRARLQADSCAPGSRFVAKPYAPAELLGAAATTLDNRSAPSAARFG</sequence>
<feature type="modified residue" description="4-aspartylphosphate" evidence="2">
    <location>
        <position position="72"/>
    </location>
</feature>